<keyword evidence="10" id="KW-0411">Iron-sulfur</keyword>
<dbReference type="InterPro" id="IPR051536">
    <property type="entry name" value="UDG_Type-4/5"/>
</dbReference>
<evidence type="ECO:0000256" key="8">
    <source>
        <dbReference type="ARBA" id="ARBA00022801"/>
    </source>
</evidence>
<evidence type="ECO:0000256" key="9">
    <source>
        <dbReference type="ARBA" id="ARBA00023004"/>
    </source>
</evidence>
<dbReference type="RefSeq" id="WP_015590597.1">
    <property type="nucleotide sequence ID" value="NC_021169.1"/>
</dbReference>
<keyword evidence="5" id="KW-0004">4Fe-4S</keyword>
<dbReference type="STRING" id="387631.Asulf_00995"/>
<dbReference type="NCBIfam" id="TIGR00758">
    <property type="entry name" value="UDG_fam4"/>
    <property type="match status" value="1"/>
</dbReference>
<accession>N0BBN4</accession>
<dbReference type="GO" id="GO:0046872">
    <property type="term" value="F:metal ion binding"/>
    <property type="evidence" value="ECO:0007669"/>
    <property type="project" value="UniProtKB-KW"/>
</dbReference>
<protein>
    <recommendedName>
        <fullName evidence="4">Type-4 uracil-DNA glycosylase</fullName>
        <ecNumber evidence="3">3.2.2.27</ecNumber>
    </recommendedName>
</protein>
<dbReference type="GeneID" id="15392636"/>
<keyword evidence="7" id="KW-0227">DNA damage</keyword>
<evidence type="ECO:0000256" key="11">
    <source>
        <dbReference type="ARBA" id="ARBA00023204"/>
    </source>
</evidence>
<dbReference type="AlphaFoldDB" id="N0BBN4"/>
<dbReference type="GO" id="GO:0006281">
    <property type="term" value="P:DNA repair"/>
    <property type="evidence" value="ECO:0007669"/>
    <property type="project" value="UniProtKB-KW"/>
</dbReference>
<dbReference type="SMART" id="SM00986">
    <property type="entry name" value="UDG"/>
    <property type="match status" value="1"/>
</dbReference>
<dbReference type="EC" id="3.2.2.27" evidence="3"/>
<feature type="domain" description="Uracil-DNA glycosylase-like" evidence="12">
    <location>
        <begin position="30"/>
        <end position="185"/>
    </location>
</feature>
<dbReference type="OrthoDB" id="8612at2157"/>
<evidence type="ECO:0000313" key="14">
    <source>
        <dbReference type="Proteomes" id="UP000013307"/>
    </source>
</evidence>
<evidence type="ECO:0000256" key="2">
    <source>
        <dbReference type="ARBA" id="ARBA00006521"/>
    </source>
</evidence>
<evidence type="ECO:0000259" key="12">
    <source>
        <dbReference type="SMART" id="SM00986"/>
    </source>
</evidence>
<organism evidence="13 14">
    <name type="scientific">Archaeoglobus sulfaticallidus PM70-1</name>
    <dbReference type="NCBI Taxonomy" id="387631"/>
    <lineage>
        <taxon>Archaea</taxon>
        <taxon>Methanobacteriati</taxon>
        <taxon>Methanobacteriota</taxon>
        <taxon>Archaeoglobi</taxon>
        <taxon>Archaeoglobales</taxon>
        <taxon>Archaeoglobaceae</taxon>
        <taxon>Archaeoglobus</taxon>
    </lineage>
</organism>
<dbReference type="InterPro" id="IPR005122">
    <property type="entry name" value="Uracil-DNA_glycosylase-like"/>
</dbReference>
<keyword evidence="6" id="KW-0479">Metal-binding</keyword>
<name>N0BBN4_9EURY</name>
<dbReference type="InterPro" id="IPR053423">
    <property type="entry name" value="Type-4_UDG"/>
</dbReference>
<evidence type="ECO:0000256" key="3">
    <source>
        <dbReference type="ARBA" id="ARBA00012030"/>
    </source>
</evidence>
<evidence type="ECO:0000256" key="1">
    <source>
        <dbReference type="ARBA" id="ARBA00001400"/>
    </source>
</evidence>
<gene>
    <name evidence="13" type="ORF">Asulf_00995</name>
</gene>
<keyword evidence="8" id="KW-0378">Hydrolase</keyword>
<dbReference type="SMART" id="SM00987">
    <property type="entry name" value="UreE_C"/>
    <property type="match status" value="1"/>
</dbReference>
<dbReference type="HOGENOM" id="CLU_044815_1_3_2"/>
<evidence type="ECO:0000313" key="13">
    <source>
        <dbReference type="EMBL" id="AGK60999.1"/>
    </source>
</evidence>
<proteinExistence type="inferred from homology"/>
<dbReference type="InterPro" id="IPR036895">
    <property type="entry name" value="Uracil-DNA_glycosylase-like_sf"/>
</dbReference>
<dbReference type="CDD" id="cd10030">
    <property type="entry name" value="UDG-F4_TTUDGA_SPO1dp_like"/>
    <property type="match status" value="1"/>
</dbReference>
<dbReference type="FunFam" id="3.40.470.10:FF:000013">
    <property type="entry name" value="Type-4 uracil-DNA glycosylase"/>
    <property type="match status" value="1"/>
</dbReference>
<dbReference type="KEGG" id="ast:Asulf_00995"/>
<reference evidence="13 14" key="1">
    <citation type="journal article" date="2013" name="Genome Announc.">
        <title>Complete Genome Sequence of the Thermophilic and Facultatively Chemolithoautotrophic Sulfate Reducer Archaeoglobus sulfaticallidus Strain PM70-1T.</title>
        <authorList>
            <person name="Stokke R."/>
            <person name="Hocking W.P."/>
            <person name="Steinsbu B.O."/>
            <person name="Steen I.H."/>
        </authorList>
    </citation>
    <scope>NUCLEOTIDE SEQUENCE [LARGE SCALE GENOMIC DNA]</scope>
    <source>
        <strain evidence="13">PM70-1</strain>
    </source>
</reference>
<sequence length="203" mass="23290">MLTSELDEIAKEIKKCRKCKLWLTKQNYVPGEGNCKALIVFVGEAPGREEDIHGRPFVGNAGKLLTEMISRKLNLSRKDVFITNILKCRPPNNRDPLEEEIKACKPYLIRQLKSIRPKAVVCLGRHSASLIFSFFGLEFNGISKERGKIYEVEVEWGKMKVIAVYHPAAALYKPPLREVLEKDFEKIGSILKKRRTLEDFMEL</sequence>
<comment type="catalytic activity">
    <reaction evidence="1">
        <text>Hydrolyzes single-stranded DNA or mismatched double-stranded DNA and polynucleotides, releasing free uracil.</text>
        <dbReference type="EC" id="3.2.2.27"/>
    </reaction>
</comment>
<dbReference type="Pfam" id="PF03167">
    <property type="entry name" value="UDG"/>
    <property type="match status" value="1"/>
</dbReference>
<dbReference type="InterPro" id="IPR005273">
    <property type="entry name" value="Ura-DNA_glyco_family4"/>
</dbReference>
<keyword evidence="14" id="KW-1185">Reference proteome</keyword>
<comment type="similarity">
    <text evidence="2">Belongs to the uracil-DNA glycosylase (UDG) superfamily. Type 4 (UDGa) family.</text>
</comment>
<dbReference type="SUPFAM" id="SSF52141">
    <property type="entry name" value="Uracil-DNA glycosylase-like"/>
    <property type="match status" value="1"/>
</dbReference>
<evidence type="ECO:0000256" key="6">
    <source>
        <dbReference type="ARBA" id="ARBA00022723"/>
    </source>
</evidence>
<dbReference type="GO" id="GO:0004844">
    <property type="term" value="F:uracil DNA N-glycosylase activity"/>
    <property type="evidence" value="ECO:0007669"/>
    <property type="project" value="UniProtKB-EC"/>
</dbReference>
<keyword evidence="9" id="KW-0408">Iron</keyword>
<dbReference type="PANTHER" id="PTHR33693:SF1">
    <property type="entry name" value="TYPE-4 URACIL-DNA GLYCOSYLASE"/>
    <property type="match status" value="1"/>
</dbReference>
<dbReference type="Gene3D" id="3.40.470.10">
    <property type="entry name" value="Uracil-DNA glycosylase-like domain"/>
    <property type="match status" value="1"/>
</dbReference>
<evidence type="ECO:0000256" key="4">
    <source>
        <dbReference type="ARBA" id="ARBA00019403"/>
    </source>
</evidence>
<keyword evidence="11" id="KW-0234">DNA repair</keyword>
<evidence type="ECO:0000256" key="7">
    <source>
        <dbReference type="ARBA" id="ARBA00022763"/>
    </source>
</evidence>
<dbReference type="GO" id="GO:0051539">
    <property type="term" value="F:4 iron, 4 sulfur cluster binding"/>
    <property type="evidence" value="ECO:0007669"/>
    <property type="project" value="UniProtKB-KW"/>
</dbReference>
<evidence type="ECO:0000256" key="10">
    <source>
        <dbReference type="ARBA" id="ARBA00023014"/>
    </source>
</evidence>
<dbReference type="Proteomes" id="UP000013307">
    <property type="component" value="Chromosome"/>
</dbReference>
<dbReference type="EMBL" id="CP005290">
    <property type="protein sequence ID" value="AGK60999.1"/>
    <property type="molecule type" value="Genomic_DNA"/>
</dbReference>
<evidence type="ECO:0000256" key="5">
    <source>
        <dbReference type="ARBA" id="ARBA00022485"/>
    </source>
</evidence>
<dbReference type="PANTHER" id="PTHR33693">
    <property type="entry name" value="TYPE-5 URACIL-DNA GLYCOSYLASE"/>
    <property type="match status" value="1"/>
</dbReference>
<dbReference type="NCBIfam" id="NF040953">
    <property type="entry name" value="Arch_udg"/>
    <property type="match status" value="1"/>
</dbReference>
<dbReference type="eggNOG" id="arCOG00905">
    <property type="taxonomic scope" value="Archaea"/>
</dbReference>